<dbReference type="KEGG" id="saal:L336_0973"/>
<dbReference type="RefSeq" id="WP_015642122.1">
    <property type="nucleotide sequence ID" value="NC_021219.1"/>
</dbReference>
<protein>
    <submittedName>
        <fullName evidence="1">Uncharacterized protein</fullName>
    </submittedName>
</protein>
<dbReference type="HOGENOM" id="CLU_1500899_0_0_0"/>
<dbReference type="STRING" id="1332188.L336_0973"/>
<dbReference type="Proteomes" id="UP000013893">
    <property type="component" value="Chromosome"/>
</dbReference>
<dbReference type="InterPro" id="IPR027417">
    <property type="entry name" value="P-loop_NTPase"/>
</dbReference>
<dbReference type="SUPFAM" id="SSF52540">
    <property type="entry name" value="P-loop containing nucleoside triphosphate hydrolases"/>
    <property type="match status" value="1"/>
</dbReference>
<gene>
    <name evidence="1" type="ORF">L336_0973</name>
</gene>
<dbReference type="Pfam" id="PF13671">
    <property type="entry name" value="AAA_33"/>
    <property type="match status" value="1"/>
</dbReference>
<reference evidence="1 2" key="1">
    <citation type="journal article" date="2013" name="Nat. Biotechnol.">
        <title>Genome sequences of rare, uncultured bacteria obtained by differential coverage binning of multiple metagenomes.</title>
        <authorList>
            <person name="Albertsen M."/>
            <person name="Hugenholtz P."/>
            <person name="Skarshewski A."/>
            <person name="Nielsen K.L."/>
            <person name="Tyson G.W."/>
            <person name="Nielsen P.H."/>
        </authorList>
    </citation>
    <scope>NUCLEOTIDE SEQUENCE [LARGE SCALE GENOMIC DNA]</scope>
    <source>
        <strain evidence="1">TM71</strain>
    </source>
</reference>
<accession>R4PY30</accession>
<dbReference type="Gene3D" id="3.40.50.300">
    <property type="entry name" value="P-loop containing nucleotide triphosphate hydrolases"/>
    <property type="match status" value="1"/>
</dbReference>
<dbReference type="EMBL" id="CP005957">
    <property type="protein sequence ID" value="AGL62672.1"/>
    <property type="molecule type" value="Genomic_DNA"/>
</dbReference>
<organism evidence="1 2">
    <name type="scientific">Candidatus Saccharimonas aalborgensis</name>
    <dbReference type="NCBI Taxonomy" id="1332188"/>
    <lineage>
        <taxon>Bacteria</taxon>
        <taxon>Candidatus Saccharimonadota</taxon>
        <taxon>Candidatus Saccharimonadia</taxon>
        <taxon>Candidatus Saccharimonadales</taxon>
        <taxon>Candidatus Saccharimonadaceae</taxon>
        <taxon>Candidatus Saccharimonas</taxon>
    </lineage>
</organism>
<evidence type="ECO:0000313" key="1">
    <source>
        <dbReference type="EMBL" id="AGL62672.1"/>
    </source>
</evidence>
<name>R4PY30_9BACT</name>
<sequence>MRSLHLTDPHAIMMVGLPGSGKSFFAKQFAETFHMPCIDSRAFASFTKDTPSLQAITAIVANEIVKTGQSFVYEGFTDSRTVRTEFCKWVRKHGYKPVIVWVQVDSETAQDRTLKAYDMTPGDYDEIARKFSPPHPSETPVVISGKHTYATQVKAVLSRLTKERASRVIAVRDEPVPASISQKR</sequence>
<keyword evidence="2" id="KW-1185">Reference proteome</keyword>
<evidence type="ECO:0000313" key="2">
    <source>
        <dbReference type="Proteomes" id="UP000013893"/>
    </source>
</evidence>
<proteinExistence type="predicted"/>
<dbReference type="AlphaFoldDB" id="R4PY30"/>
<dbReference type="OrthoDB" id="9805698at2"/>